<evidence type="ECO:0000313" key="1">
    <source>
        <dbReference type="EMBL" id="MDQ7918642.1"/>
    </source>
</evidence>
<protein>
    <submittedName>
        <fullName evidence="1">DUF2853 family protein</fullName>
    </submittedName>
</protein>
<sequence length="112" mass="12822">MSKFDEKMEDYKKHLDEIGVKYDLELLKKVAKGCGPSIYNKDASTVSGSDPKELETVRKNFLVKKLGLADSDELNKGMDAVIEKYGKSRSNKYRAVVYYLLTKHYKKEGIYS</sequence>
<dbReference type="RefSeq" id="WP_308865644.1">
    <property type="nucleotide sequence ID" value="NZ_JAVHUL010000059.1"/>
</dbReference>
<dbReference type="SUPFAM" id="SSF158587">
    <property type="entry name" value="Jann4075-like"/>
    <property type="match status" value="1"/>
</dbReference>
<dbReference type="InterPro" id="IPR021274">
    <property type="entry name" value="DUF2853"/>
</dbReference>
<dbReference type="Gene3D" id="1.10.238.120">
    <property type="entry name" value="Jann4075-like"/>
    <property type="match status" value="1"/>
</dbReference>
<name>A0ABU1A4P7_9FLAO</name>
<organism evidence="1 2">
    <name type="scientific">Mesonia profundi</name>
    <dbReference type="NCBI Taxonomy" id="3070998"/>
    <lineage>
        <taxon>Bacteria</taxon>
        <taxon>Pseudomonadati</taxon>
        <taxon>Bacteroidota</taxon>
        <taxon>Flavobacteriia</taxon>
        <taxon>Flavobacteriales</taxon>
        <taxon>Flavobacteriaceae</taxon>
        <taxon>Mesonia</taxon>
    </lineage>
</organism>
<accession>A0ABU1A4P7</accession>
<keyword evidence="2" id="KW-1185">Reference proteome</keyword>
<dbReference type="EMBL" id="JAVHUL010000059">
    <property type="protein sequence ID" value="MDQ7918642.1"/>
    <property type="molecule type" value="Genomic_DNA"/>
</dbReference>
<dbReference type="InterPro" id="IPR023154">
    <property type="entry name" value="Jann4075-like_sf"/>
</dbReference>
<reference evidence="1 2" key="1">
    <citation type="submission" date="2023-08" db="EMBL/GenBank/DDBJ databases">
        <title>Mesonia sp. MT50, isolated from deep-sea sediment of the Mariana Trench.</title>
        <authorList>
            <person name="Fu H."/>
        </authorList>
    </citation>
    <scope>NUCLEOTIDE SEQUENCE [LARGE SCALE GENOMIC DNA]</scope>
    <source>
        <strain evidence="1 2">MT50</strain>
    </source>
</reference>
<proteinExistence type="predicted"/>
<gene>
    <name evidence="1" type="ORF">RBU60_13770</name>
</gene>
<evidence type="ECO:0000313" key="2">
    <source>
        <dbReference type="Proteomes" id="UP001230915"/>
    </source>
</evidence>
<dbReference type="Proteomes" id="UP001230915">
    <property type="component" value="Unassembled WGS sequence"/>
</dbReference>
<dbReference type="Pfam" id="PF11015">
    <property type="entry name" value="DUF2853"/>
    <property type="match status" value="1"/>
</dbReference>
<comment type="caution">
    <text evidence="1">The sequence shown here is derived from an EMBL/GenBank/DDBJ whole genome shotgun (WGS) entry which is preliminary data.</text>
</comment>